<protein>
    <submittedName>
        <fullName evidence="7">Polynucleotide adenylyltransferase</fullName>
    </submittedName>
</protein>
<dbReference type="Gene3D" id="3.30.460.10">
    <property type="entry name" value="Beta Polymerase, domain 2"/>
    <property type="match status" value="2"/>
</dbReference>
<keyword evidence="7" id="KW-0808">Transferase</keyword>
<keyword evidence="8" id="KW-1185">Reference proteome</keyword>
<evidence type="ECO:0000256" key="3">
    <source>
        <dbReference type="SAM" id="MobiDB-lite"/>
    </source>
</evidence>
<dbReference type="GO" id="GO:0003729">
    <property type="term" value="F:mRNA binding"/>
    <property type="evidence" value="ECO:0007669"/>
    <property type="project" value="TreeGrafter"/>
</dbReference>
<evidence type="ECO:0000313" key="6">
    <source>
        <dbReference type="EMBL" id="CBZ51305.1"/>
    </source>
</evidence>
<evidence type="ECO:0000256" key="2">
    <source>
        <dbReference type="ARBA" id="ARBA00022842"/>
    </source>
</evidence>
<gene>
    <name evidence="7" type="ORF">BN1204_043710</name>
    <name evidence="6" type="ORF">NCLIV_043710</name>
</gene>
<dbReference type="GO" id="GO:0043634">
    <property type="term" value="P:polyadenylation-dependent ncRNA catabolic process"/>
    <property type="evidence" value="ECO:0007669"/>
    <property type="project" value="TreeGrafter"/>
</dbReference>
<keyword evidence="1" id="KW-0479">Metal-binding</keyword>
<dbReference type="OrthoDB" id="332173at2759"/>
<dbReference type="eggNOG" id="KOG1906">
    <property type="taxonomic scope" value="Eukaryota"/>
</dbReference>
<evidence type="ECO:0000259" key="5">
    <source>
        <dbReference type="Pfam" id="PF22600"/>
    </source>
</evidence>
<feature type="region of interest" description="Disordered" evidence="3">
    <location>
        <begin position="328"/>
        <end position="368"/>
    </location>
</feature>
<name>F0VAP7_NEOCL</name>
<dbReference type="AlphaFoldDB" id="F0VAP7"/>
<dbReference type="Gene3D" id="1.10.1410.10">
    <property type="match status" value="2"/>
</dbReference>
<dbReference type="GO" id="GO:1990817">
    <property type="term" value="F:poly(A) RNA polymerase activity"/>
    <property type="evidence" value="ECO:0007669"/>
    <property type="project" value="InterPro"/>
</dbReference>
<dbReference type="OMA" id="FPGCSCK"/>
<dbReference type="RefSeq" id="XP_003881338.1">
    <property type="nucleotide sequence ID" value="XM_003881289.1"/>
</dbReference>
<dbReference type="InterPro" id="IPR043519">
    <property type="entry name" value="NT_sf"/>
</dbReference>
<feature type="compositionally biased region" description="Basic and acidic residues" evidence="3">
    <location>
        <begin position="180"/>
        <end position="192"/>
    </location>
</feature>
<dbReference type="GO" id="GO:0031123">
    <property type="term" value="P:RNA 3'-end processing"/>
    <property type="evidence" value="ECO:0007669"/>
    <property type="project" value="TreeGrafter"/>
</dbReference>
<dbReference type="InterPro" id="IPR054708">
    <property type="entry name" value="MTPAP-like_central"/>
</dbReference>
<dbReference type="InParanoid" id="F0VAP7"/>
<dbReference type="Pfam" id="PF03828">
    <property type="entry name" value="PAP_assoc"/>
    <property type="match status" value="1"/>
</dbReference>
<feature type="compositionally biased region" description="Basic and acidic residues" evidence="3">
    <location>
        <begin position="216"/>
        <end position="248"/>
    </location>
</feature>
<feature type="domain" description="PAP-associated" evidence="4">
    <location>
        <begin position="511"/>
        <end position="564"/>
    </location>
</feature>
<feature type="domain" description="Poly(A) RNA polymerase mitochondrial-like central palm" evidence="5">
    <location>
        <begin position="258"/>
        <end position="443"/>
    </location>
</feature>
<evidence type="ECO:0000313" key="7">
    <source>
        <dbReference type="EMBL" id="CEL68619.1"/>
    </source>
</evidence>
<dbReference type="GO" id="GO:0046872">
    <property type="term" value="F:metal ion binding"/>
    <property type="evidence" value="ECO:0007669"/>
    <property type="project" value="UniProtKB-KW"/>
</dbReference>
<dbReference type="InterPro" id="IPR002058">
    <property type="entry name" value="PAP_assoc"/>
</dbReference>
<dbReference type="EMBL" id="LN714484">
    <property type="protein sequence ID" value="CEL68619.1"/>
    <property type="molecule type" value="Genomic_DNA"/>
</dbReference>
<organism evidence="6 8">
    <name type="scientific">Neospora caninum (strain Liverpool)</name>
    <dbReference type="NCBI Taxonomy" id="572307"/>
    <lineage>
        <taxon>Eukaryota</taxon>
        <taxon>Sar</taxon>
        <taxon>Alveolata</taxon>
        <taxon>Apicomplexa</taxon>
        <taxon>Conoidasida</taxon>
        <taxon>Coccidia</taxon>
        <taxon>Eucoccidiorida</taxon>
        <taxon>Eimeriorina</taxon>
        <taxon>Sarcocystidae</taxon>
        <taxon>Neospora</taxon>
    </lineage>
</organism>
<dbReference type="GeneID" id="13440290"/>
<feature type="compositionally biased region" description="Basic and acidic residues" evidence="3">
    <location>
        <begin position="668"/>
        <end position="701"/>
    </location>
</feature>
<feature type="compositionally biased region" description="Basic and acidic residues" evidence="3">
    <location>
        <begin position="10"/>
        <end position="26"/>
    </location>
</feature>
<evidence type="ECO:0000256" key="1">
    <source>
        <dbReference type="ARBA" id="ARBA00022723"/>
    </source>
</evidence>
<keyword evidence="7" id="KW-0548">Nucleotidyltransferase</keyword>
<feature type="compositionally biased region" description="Basic and acidic residues" evidence="3">
    <location>
        <begin position="150"/>
        <end position="159"/>
    </location>
</feature>
<proteinExistence type="predicted"/>
<dbReference type="Pfam" id="PF22600">
    <property type="entry name" value="MTPAP-like_central"/>
    <property type="match status" value="1"/>
</dbReference>
<dbReference type="SUPFAM" id="SSF81301">
    <property type="entry name" value="Nucleotidyltransferase"/>
    <property type="match status" value="1"/>
</dbReference>
<feature type="region of interest" description="Disordered" evidence="3">
    <location>
        <begin position="180"/>
        <end position="252"/>
    </location>
</feature>
<feature type="compositionally biased region" description="Low complexity" evidence="3">
    <location>
        <begin position="328"/>
        <end position="347"/>
    </location>
</feature>
<feature type="compositionally biased region" description="Basic and acidic residues" evidence="3">
    <location>
        <begin position="745"/>
        <end position="755"/>
    </location>
</feature>
<reference evidence="8" key="3">
    <citation type="journal article" date="2012" name="PLoS Pathog.">
        <title>Comparative genomics of the apicomplexan parasites Toxoplasma gondii and Neospora caninum: Coccidia differing in host range and transmission strategy.</title>
        <authorList>
            <person name="Reid A.J."/>
            <person name="Vermont S.J."/>
            <person name="Cotton J.A."/>
            <person name="Harris D."/>
            <person name="Hill-Cawthorne G.A."/>
            <person name="Konen-Waisman S."/>
            <person name="Latham S.M."/>
            <person name="Mourier T."/>
            <person name="Norton R."/>
            <person name="Quail M.A."/>
            <person name="Sanders M."/>
            <person name="Shanmugam D."/>
            <person name="Sohal A."/>
            <person name="Wasmuth J.D."/>
            <person name="Brunk B."/>
            <person name="Grigg M.E."/>
            <person name="Howard J.C."/>
            <person name="Parkinson J."/>
            <person name="Roos D.S."/>
            <person name="Trees A.J."/>
            <person name="Berriman M."/>
            <person name="Pain A."/>
            <person name="Wastling J.M."/>
        </authorList>
    </citation>
    <scope>NUCLEOTIDE SEQUENCE [LARGE SCALE GENOMIC DNA]</scope>
    <source>
        <strain evidence="8">Liverpool</strain>
    </source>
</reference>
<sequence length="833" mass="91414">MANPAAGQRRGGDEGNEKEAQSERACAEQTETAEPRGECSRLGSEETCDQFPRGEASSPPSPSSATWIPGADAYLLDDEAKHLRQRELNKVFKKKLSEYHATRARRGPVGQRDGEASDSGSSPTEKNGDSHAGEDPGSDGRATSSAGAEDSEKRARLHVRERLVASHALKEDFLAFEETKKTVPRPEQKKTAAEVATDPPWFRPPAGCATVGDPAGPRERDGDGRPRETQETRGRDESRRTSRSRSERSVPPSFHVSLHKEICGLLTFIQPTAVEEYKTLKAIARLQFAAALSFPGCSCKCFGSFATNMMLPGGDVDVCILIPSTSSLPSASTSSSDPSSSAAVPASRGCEDEPRAASATRKRRRDEGKGAFLASLPPEAARHHTESVAQLTLLSSTLLHLKVAQALELVATARVPIIKYIDAETGVPVDVTVNQPSSLETTAFAREMLIKFPLLRPLLLLIKLFLKLRNLSETYRGGAGSYLLFTMGLLFFKSWSPAHDPTLQRGVLFSHLLLDFLHFWGKHWNYRDWGGCVRGLGHTFLKNVRPELWGERRELLCMESPTTPDIDLGKNAFNISNVRAAFHQAFADLMALEVAWAEAEAQWRAAAVPRGCRPDAPLPRLFAESLLAHLFDPSHPIFSLREPRPVKTREETLRSLLGLGCREIDAKSLETSRREPRGDARRDGDSRERTEGEKEREESKENAQTWAEADLPLELMEEVAATFLLASWSENEATQGRPKPKRTQAKGEAEKKGEGNQETADGEADADNQRSRLPGSVLTAPQGEAWRNDNGVSDADVDGVFSAFQWTADSELVKEKMTRSYAAFLARLTALAS</sequence>
<dbReference type="SUPFAM" id="SSF81631">
    <property type="entry name" value="PAP/OAS1 substrate-binding domain"/>
    <property type="match status" value="1"/>
</dbReference>
<dbReference type="VEuPathDB" id="ToxoDB:NCLIV_043710"/>
<feature type="region of interest" description="Disordered" evidence="3">
    <location>
        <begin position="730"/>
        <end position="791"/>
    </location>
</feature>
<reference evidence="7" key="4">
    <citation type="journal article" date="2015" name="PLoS ONE">
        <title>Comprehensive Evaluation of Toxoplasma gondii VEG and Neospora caninum LIV Genomes with Tachyzoite Stage Transcriptome and Proteome Defines Novel Transcript Features.</title>
        <authorList>
            <person name="Ramaprasad A."/>
            <person name="Mourier T."/>
            <person name="Naeem R."/>
            <person name="Malas T.B."/>
            <person name="Moussa E."/>
            <person name="Panigrahi A."/>
            <person name="Vermont S.J."/>
            <person name="Otto T.D."/>
            <person name="Wastling J."/>
            <person name="Pain A."/>
        </authorList>
    </citation>
    <scope>NUCLEOTIDE SEQUENCE</scope>
    <source>
        <strain evidence="7">Liverpool</strain>
    </source>
</reference>
<dbReference type="PANTHER" id="PTHR23092:SF15">
    <property type="entry name" value="INACTIVE NON-CANONICAL POLY(A) RNA POLYMERASE PROTEIN TRF4-2-RELATED"/>
    <property type="match status" value="1"/>
</dbReference>
<dbReference type="PANTHER" id="PTHR23092">
    <property type="entry name" value="POLY(A) RNA POLYMERASE"/>
    <property type="match status" value="1"/>
</dbReference>
<dbReference type="InterPro" id="IPR045862">
    <property type="entry name" value="Trf4-like"/>
</dbReference>
<dbReference type="Proteomes" id="UP000007494">
    <property type="component" value="Chromosome IX"/>
</dbReference>
<dbReference type="EMBL" id="FR823385">
    <property type="protein sequence ID" value="CBZ51305.1"/>
    <property type="molecule type" value="Genomic_DNA"/>
</dbReference>
<feature type="region of interest" description="Disordered" evidence="3">
    <location>
        <begin position="98"/>
        <end position="159"/>
    </location>
</feature>
<dbReference type="CDD" id="cd05402">
    <property type="entry name" value="NT_PAP_TUTase"/>
    <property type="match status" value="1"/>
</dbReference>
<feature type="region of interest" description="Disordered" evidence="3">
    <location>
        <begin position="1"/>
        <end position="69"/>
    </location>
</feature>
<dbReference type="GO" id="GO:0031499">
    <property type="term" value="C:TRAMP complex"/>
    <property type="evidence" value="ECO:0007669"/>
    <property type="project" value="TreeGrafter"/>
</dbReference>
<evidence type="ECO:0000313" key="8">
    <source>
        <dbReference type="Proteomes" id="UP000007494"/>
    </source>
</evidence>
<reference evidence="6" key="1">
    <citation type="submission" date="2011-02" db="EMBL/GenBank/DDBJ databases">
        <authorList>
            <person name="Aslett M."/>
        </authorList>
    </citation>
    <scope>NUCLEOTIDE SEQUENCE</scope>
    <source>
        <strain evidence="6">Liverpool</strain>
    </source>
</reference>
<keyword evidence="2" id="KW-0460">Magnesium</keyword>
<feature type="region of interest" description="Disordered" evidence="3">
    <location>
        <begin position="668"/>
        <end position="704"/>
    </location>
</feature>
<dbReference type="GO" id="GO:0005730">
    <property type="term" value="C:nucleolus"/>
    <property type="evidence" value="ECO:0007669"/>
    <property type="project" value="TreeGrafter"/>
</dbReference>
<reference evidence="6" key="2">
    <citation type="submission" date="2011-03" db="EMBL/GenBank/DDBJ databases">
        <title>Comparative genomics and transcriptomics of Neospora caninum and Toxoplasma gondii.</title>
        <authorList>
            <person name="Reid A.J."/>
            <person name="Sohal A."/>
            <person name="Harris D."/>
            <person name="Quail M."/>
            <person name="Sanders M."/>
            <person name="Berriman M."/>
            <person name="Wastling J.M."/>
            <person name="Pain A."/>
        </authorList>
    </citation>
    <scope>NUCLEOTIDE SEQUENCE</scope>
    <source>
        <strain evidence="6">Liverpool</strain>
    </source>
</reference>
<evidence type="ECO:0000259" key="4">
    <source>
        <dbReference type="Pfam" id="PF03828"/>
    </source>
</evidence>
<accession>F0VAP7</accession>